<dbReference type="EMBL" id="FOSF01000001">
    <property type="protein sequence ID" value="SFJ74176.1"/>
    <property type="molecule type" value="Genomic_DNA"/>
</dbReference>
<evidence type="ECO:0000256" key="1">
    <source>
        <dbReference type="SAM" id="Phobius"/>
    </source>
</evidence>
<proteinExistence type="predicted"/>
<keyword evidence="1" id="KW-1133">Transmembrane helix</keyword>
<keyword evidence="1" id="KW-0472">Membrane</keyword>
<dbReference type="RefSeq" id="WP_074837960.1">
    <property type="nucleotide sequence ID" value="NZ_CP047056.1"/>
</dbReference>
<organism evidence="2 3">
    <name type="scientific">Succinivibrio dextrinosolvens</name>
    <dbReference type="NCBI Taxonomy" id="83771"/>
    <lineage>
        <taxon>Bacteria</taxon>
        <taxon>Pseudomonadati</taxon>
        <taxon>Pseudomonadota</taxon>
        <taxon>Gammaproteobacteria</taxon>
        <taxon>Aeromonadales</taxon>
        <taxon>Succinivibrionaceae</taxon>
        <taxon>Succinivibrio</taxon>
    </lineage>
</organism>
<name>A0A662Z801_9GAMM</name>
<accession>A0A662Z801</accession>
<gene>
    <name evidence="2" type="ORF">SAMN04487865_1001113</name>
</gene>
<keyword evidence="1" id="KW-0812">Transmembrane</keyword>
<protein>
    <submittedName>
        <fullName evidence="2">Uncharacterized protein</fullName>
    </submittedName>
</protein>
<sequence length="83" mass="9674">MEKLQQAYYGYELKKKSFAQYQNEQKKQQRIQKERSNPDWTLTFLQLTGAALSIPLVLGWLAFLLPVLLFSLIVFYAVVISAF</sequence>
<feature type="transmembrane region" description="Helical" evidence="1">
    <location>
        <begin position="57"/>
        <end position="79"/>
    </location>
</feature>
<evidence type="ECO:0000313" key="3">
    <source>
        <dbReference type="Proteomes" id="UP000243374"/>
    </source>
</evidence>
<reference evidence="2 3" key="1">
    <citation type="submission" date="2016-10" db="EMBL/GenBank/DDBJ databases">
        <authorList>
            <person name="Varghese N."/>
            <person name="Submissions S."/>
        </authorList>
    </citation>
    <scope>NUCLEOTIDE SEQUENCE [LARGE SCALE GENOMIC DNA]</scope>
    <source>
        <strain evidence="2 3">22B</strain>
    </source>
</reference>
<dbReference type="Proteomes" id="UP000243374">
    <property type="component" value="Unassembled WGS sequence"/>
</dbReference>
<evidence type="ECO:0000313" key="2">
    <source>
        <dbReference type="EMBL" id="SFJ74176.1"/>
    </source>
</evidence>
<dbReference type="AlphaFoldDB" id="A0A662Z801"/>
<keyword evidence="3" id="KW-1185">Reference proteome</keyword>